<sequence>MASKLHTACGDTTLKNGAGKETMEFLKDILGEDLYKQVSDTVNAYNGKPENKDKQVKLADLGSGQYVDKGKYDTAVAEKENLAGQIKTLNTTIGDLKKNNANNETLQTTIANLRGELKKQQTASEEIAKTYALKDSLTKQGVLDPDYLIYKAGGLEKFNFDKEGKPIGVEEVVKPYKDDAAMAHLFKQEQTKPPYNPKNGGAGGVTNPFAKDTFNLTEQGRMLKENPAQAKELAAAAGVTL</sequence>
<accession>A0A8S5S7H3</accession>
<organism evidence="2">
    <name type="scientific">Myoviridae sp. ctnzH2</name>
    <dbReference type="NCBI Taxonomy" id="2827707"/>
    <lineage>
        <taxon>Viruses</taxon>
        <taxon>Duplodnaviria</taxon>
        <taxon>Heunggongvirae</taxon>
        <taxon>Uroviricota</taxon>
        <taxon>Caudoviricetes</taxon>
    </lineage>
</organism>
<protein>
    <submittedName>
        <fullName evidence="2">Minor structural protein</fullName>
    </submittedName>
</protein>
<dbReference type="GO" id="GO:0019069">
    <property type="term" value="P:viral capsid assembly"/>
    <property type="evidence" value="ECO:0007669"/>
    <property type="project" value="InterPro"/>
</dbReference>
<evidence type="ECO:0000256" key="1">
    <source>
        <dbReference type="SAM" id="Coils"/>
    </source>
</evidence>
<feature type="coiled-coil region" evidence="1">
    <location>
        <begin position="79"/>
        <end position="123"/>
    </location>
</feature>
<evidence type="ECO:0000313" key="2">
    <source>
        <dbReference type="EMBL" id="DAF46981.1"/>
    </source>
</evidence>
<dbReference type="InterPro" id="IPR009636">
    <property type="entry name" value="SCAF"/>
</dbReference>
<name>A0A8S5S7H3_9CAUD</name>
<dbReference type="EMBL" id="BK032549">
    <property type="protein sequence ID" value="DAF46981.1"/>
    <property type="molecule type" value="Genomic_DNA"/>
</dbReference>
<keyword evidence="1" id="KW-0175">Coiled coil</keyword>
<dbReference type="Pfam" id="PF06810">
    <property type="entry name" value="Phage_scaffold"/>
    <property type="match status" value="1"/>
</dbReference>
<reference evidence="2" key="1">
    <citation type="journal article" date="2021" name="Proc. Natl. Acad. Sci. U.S.A.">
        <title>A Catalog of Tens of Thousands of Viruses from Human Metagenomes Reveals Hidden Associations with Chronic Diseases.</title>
        <authorList>
            <person name="Tisza M.J."/>
            <person name="Buck C.B."/>
        </authorList>
    </citation>
    <scope>NUCLEOTIDE SEQUENCE</scope>
    <source>
        <strain evidence="2">CtnzH2</strain>
    </source>
</reference>
<proteinExistence type="predicted"/>